<keyword evidence="8 9" id="KW-0012">Acyltransferase</keyword>
<accession>A0A927BTD0</accession>
<comment type="pathway">
    <text evidence="9">Lipid metabolism; fatty acid biosynthesis.</text>
</comment>
<dbReference type="SUPFAM" id="SSF53901">
    <property type="entry name" value="Thiolase-like"/>
    <property type="match status" value="1"/>
</dbReference>
<dbReference type="InterPro" id="IPR013747">
    <property type="entry name" value="ACP_syn_III_C"/>
</dbReference>
<comment type="caution">
    <text evidence="12">The sequence shown here is derived from an EMBL/GenBank/DDBJ whole genome shotgun (WGS) entry which is preliminary data.</text>
</comment>
<feature type="domain" description="Beta-ketoacyl-[acyl-carrier-protein] synthase III C-terminal" evidence="10">
    <location>
        <begin position="241"/>
        <end position="329"/>
    </location>
</feature>
<evidence type="ECO:0000313" key="12">
    <source>
        <dbReference type="EMBL" id="MBD2846432.1"/>
    </source>
</evidence>
<comment type="domain">
    <text evidence="9">The last Arg residue of the ACP-binding site is essential for the weak association between ACP/AcpP and FabH.</text>
</comment>
<keyword evidence="4 9" id="KW-0808">Transferase</keyword>
<dbReference type="AlphaFoldDB" id="A0A927BTD0"/>
<evidence type="ECO:0000256" key="3">
    <source>
        <dbReference type="ARBA" id="ARBA00022516"/>
    </source>
</evidence>
<feature type="region of interest" description="ACP-binding" evidence="9">
    <location>
        <begin position="257"/>
        <end position="261"/>
    </location>
</feature>
<dbReference type="InterPro" id="IPR004655">
    <property type="entry name" value="FabH"/>
</dbReference>
<keyword evidence="5 9" id="KW-0276">Fatty acid metabolism</keyword>
<evidence type="ECO:0000256" key="6">
    <source>
        <dbReference type="ARBA" id="ARBA00023098"/>
    </source>
</evidence>
<evidence type="ECO:0000259" key="10">
    <source>
        <dbReference type="Pfam" id="PF08541"/>
    </source>
</evidence>
<dbReference type="PANTHER" id="PTHR34069">
    <property type="entry name" value="3-OXOACYL-[ACYL-CARRIER-PROTEIN] SYNTHASE 3"/>
    <property type="match status" value="1"/>
</dbReference>
<keyword evidence="2 9" id="KW-0963">Cytoplasm</keyword>
<dbReference type="InterPro" id="IPR013751">
    <property type="entry name" value="ACP_syn_III_N"/>
</dbReference>
<keyword evidence="9" id="KW-0511">Multifunctional enzyme</keyword>
<sequence>MHTDAPQPLDVRITAIGTYVPSRILTNDELSRIVDTSDEWIIKRTGIRERRIAAVDEYCSDLCFGAVRDLLARYPGALEEVEHILVATSTPDTVFPSMAARVQGEFGIQGCGAADLQAACAGFESGIQLASGLIAAGLHRKILVIGAETLSKITDYTDRTTCILFGDGAGAVLMEAGSPGAMLGTLARSEGAGAHLLYRSALAPAIAGLPVTPSGCIVQEGREVYKWALTRVPKGIGQLLGRTGLSEADIDWFVPHSANLRMIEAICERSGLSPERTLTSAEYCGNTSAASIPLALDAGVRDGRVRPGHTLLLYGFGGGLTEAAVVLRWTLESVR</sequence>
<dbReference type="Gene3D" id="3.40.47.10">
    <property type="match status" value="1"/>
</dbReference>
<gene>
    <name evidence="9" type="primary">fabH</name>
    <name evidence="12" type="ORF">IDH44_14620</name>
</gene>
<organism evidence="12 13">
    <name type="scientific">Paenibacillus sabuli</name>
    <dbReference type="NCBI Taxonomy" id="2772509"/>
    <lineage>
        <taxon>Bacteria</taxon>
        <taxon>Bacillati</taxon>
        <taxon>Bacillota</taxon>
        <taxon>Bacilli</taxon>
        <taxon>Bacillales</taxon>
        <taxon>Paenibacillaceae</taxon>
        <taxon>Paenibacillus</taxon>
    </lineage>
</organism>
<comment type="similarity">
    <text evidence="1 9">Belongs to the thiolase-like superfamily. FabH family.</text>
</comment>
<dbReference type="GO" id="GO:0044550">
    <property type="term" value="P:secondary metabolite biosynthetic process"/>
    <property type="evidence" value="ECO:0007669"/>
    <property type="project" value="TreeGrafter"/>
</dbReference>
<evidence type="ECO:0000256" key="7">
    <source>
        <dbReference type="ARBA" id="ARBA00023160"/>
    </source>
</evidence>
<feature type="active site" evidence="9">
    <location>
        <position position="286"/>
    </location>
</feature>
<comment type="subunit">
    <text evidence="9">Homodimer.</text>
</comment>
<dbReference type="InterPro" id="IPR016039">
    <property type="entry name" value="Thiolase-like"/>
</dbReference>
<evidence type="ECO:0000256" key="4">
    <source>
        <dbReference type="ARBA" id="ARBA00022679"/>
    </source>
</evidence>
<dbReference type="CDD" id="cd00830">
    <property type="entry name" value="KAS_III"/>
    <property type="match status" value="1"/>
</dbReference>
<dbReference type="GO" id="GO:0033818">
    <property type="term" value="F:beta-ketoacyl-acyl-carrier-protein synthase III activity"/>
    <property type="evidence" value="ECO:0007669"/>
    <property type="project" value="UniProtKB-UniRule"/>
</dbReference>
<dbReference type="NCBIfam" id="TIGR00747">
    <property type="entry name" value="fabH"/>
    <property type="match status" value="1"/>
</dbReference>
<dbReference type="Proteomes" id="UP000621560">
    <property type="component" value="Unassembled WGS sequence"/>
</dbReference>
<keyword evidence="7 9" id="KW-0275">Fatty acid biosynthesis</keyword>
<evidence type="ECO:0000256" key="1">
    <source>
        <dbReference type="ARBA" id="ARBA00008642"/>
    </source>
</evidence>
<evidence type="ECO:0000313" key="13">
    <source>
        <dbReference type="Proteomes" id="UP000621560"/>
    </source>
</evidence>
<dbReference type="RefSeq" id="WP_190918868.1">
    <property type="nucleotide sequence ID" value="NZ_JACXIZ010000024.1"/>
</dbReference>
<evidence type="ECO:0000259" key="11">
    <source>
        <dbReference type="Pfam" id="PF08545"/>
    </source>
</evidence>
<feature type="active site" evidence="9">
    <location>
        <position position="120"/>
    </location>
</feature>
<name>A0A927BTD0_9BACL</name>
<dbReference type="GO" id="GO:0004315">
    <property type="term" value="F:3-oxoacyl-[acyl-carrier-protein] synthase activity"/>
    <property type="evidence" value="ECO:0007669"/>
    <property type="project" value="InterPro"/>
</dbReference>
<comment type="catalytic activity">
    <reaction evidence="9">
        <text>malonyl-[ACP] + acetyl-CoA + H(+) = 3-oxobutanoyl-[ACP] + CO2 + CoA</text>
        <dbReference type="Rhea" id="RHEA:12080"/>
        <dbReference type="Rhea" id="RHEA-COMP:9623"/>
        <dbReference type="Rhea" id="RHEA-COMP:9625"/>
        <dbReference type="ChEBI" id="CHEBI:15378"/>
        <dbReference type="ChEBI" id="CHEBI:16526"/>
        <dbReference type="ChEBI" id="CHEBI:57287"/>
        <dbReference type="ChEBI" id="CHEBI:57288"/>
        <dbReference type="ChEBI" id="CHEBI:78449"/>
        <dbReference type="ChEBI" id="CHEBI:78450"/>
        <dbReference type="EC" id="2.3.1.180"/>
    </reaction>
</comment>
<keyword evidence="13" id="KW-1185">Reference proteome</keyword>
<comment type="function">
    <text evidence="9">Catalyzes the condensation reaction of fatty acid synthesis by the addition to an acyl acceptor of two carbons from malonyl-ACP. Catalyzes the first condensation reaction which initiates fatty acid synthesis and may therefore play a role in governing the total rate of fatty acid production. Possesses both acetoacetyl-ACP synthase and acetyl transacylase activities. Its substrate specificity determines the biosynthesis of branched-chain and/or straight-chain of fatty acids.</text>
</comment>
<evidence type="ECO:0000256" key="2">
    <source>
        <dbReference type="ARBA" id="ARBA00022490"/>
    </source>
</evidence>
<dbReference type="NCBIfam" id="NF006829">
    <property type="entry name" value="PRK09352.1"/>
    <property type="match status" value="1"/>
</dbReference>
<evidence type="ECO:0000256" key="5">
    <source>
        <dbReference type="ARBA" id="ARBA00022832"/>
    </source>
</evidence>
<feature type="active site" evidence="9">
    <location>
        <position position="256"/>
    </location>
</feature>
<dbReference type="EMBL" id="JACXIZ010000024">
    <property type="protein sequence ID" value="MBD2846432.1"/>
    <property type="molecule type" value="Genomic_DNA"/>
</dbReference>
<evidence type="ECO:0000256" key="9">
    <source>
        <dbReference type="HAMAP-Rule" id="MF_01815"/>
    </source>
</evidence>
<evidence type="ECO:0000256" key="8">
    <source>
        <dbReference type="ARBA" id="ARBA00023315"/>
    </source>
</evidence>
<dbReference type="HAMAP" id="MF_01815">
    <property type="entry name" value="FabH"/>
    <property type="match status" value="1"/>
</dbReference>
<reference evidence="12" key="1">
    <citation type="submission" date="2020-09" db="EMBL/GenBank/DDBJ databases">
        <title>A novel bacterium of genus Paenibacillus, isolated from South China Sea.</title>
        <authorList>
            <person name="Huang H."/>
            <person name="Mo K."/>
            <person name="Hu Y."/>
        </authorList>
    </citation>
    <scope>NUCLEOTIDE SEQUENCE</scope>
    <source>
        <strain evidence="12">IB182496</strain>
    </source>
</reference>
<dbReference type="Pfam" id="PF08541">
    <property type="entry name" value="ACP_syn_III_C"/>
    <property type="match status" value="1"/>
</dbReference>
<protein>
    <recommendedName>
        <fullName evidence="9">Beta-ketoacyl-[acyl-carrier-protein] synthase III</fullName>
        <shortName evidence="9">Beta-ketoacyl-ACP synthase III</shortName>
        <shortName evidence="9">KAS III</shortName>
        <ecNumber evidence="9">2.3.1.180</ecNumber>
    </recommendedName>
    <alternativeName>
        <fullName evidence="9">3-oxoacyl-[acyl-carrier-protein] synthase 3</fullName>
    </alternativeName>
    <alternativeName>
        <fullName evidence="9">3-oxoacyl-[acyl-carrier-protein] synthase III</fullName>
    </alternativeName>
</protein>
<dbReference type="PANTHER" id="PTHR34069:SF2">
    <property type="entry name" value="BETA-KETOACYL-[ACYL-CARRIER-PROTEIN] SYNTHASE III"/>
    <property type="match status" value="1"/>
</dbReference>
<keyword evidence="6 9" id="KW-0443">Lipid metabolism</keyword>
<dbReference type="GO" id="GO:0005737">
    <property type="term" value="C:cytoplasm"/>
    <property type="evidence" value="ECO:0007669"/>
    <property type="project" value="UniProtKB-SubCell"/>
</dbReference>
<dbReference type="GO" id="GO:0006633">
    <property type="term" value="P:fatty acid biosynthetic process"/>
    <property type="evidence" value="ECO:0007669"/>
    <property type="project" value="UniProtKB-UniRule"/>
</dbReference>
<keyword evidence="3 9" id="KW-0444">Lipid biosynthesis</keyword>
<dbReference type="EC" id="2.3.1.180" evidence="9"/>
<dbReference type="Pfam" id="PF08545">
    <property type="entry name" value="ACP_syn_III"/>
    <property type="match status" value="1"/>
</dbReference>
<comment type="subcellular location">
    <subcellularLocation>
        <location evidence="9">Cytoplasm</location>
    </subcellularLocation>
</comment>
<proteinExistence type="inferred from homology"/>
<feature type="domain" description="Beta-ketoacyl-[acyl-carrier-protein] synthase III N-terminal" evidence="11">
    <location>
        <begin position="115"/>
        <end position="189"/>
    </location>
</feature>